<evidence type="ECO:0000256" key="3">
    <source>
        <dbReference type="ARBA" id="ARBA00022525"/>
    </source>
</evidence>
<evidence type="ECO:0000313" key="12">
    <source>
        <dbReference type="WBParaSite" id="SPAL_0000166400.1"/>
    </source>
</evidence>
<dbReference type="PROSITE" id="PS00250">
    <property type="entry name" value="TGF_BETA_1"/>
    <property type="match status" value="1"/>
</dbReference>
<comment type="similarity">
    <text evidence="2 8">Belongs to the TGF-beta family.</text>
</comment>
<keyword evidence="5 8" id="KW-0339">Growth factor</keyword>
<organism evidence="11 12">
    <name type="scientific">Strongyloides papillosus</name>
    <name type="common">Intestinal threadworm</name>
    <dbReference type="NCBI Taxonomy" id="174720"/>
    <lineage>
        <taxon>Eukaryota</taxon>
        <taxon>Metazoa</taxon>
        <taxon>Ecdysozoa</taxon>
        <taxon>Nematoda</taxon>
        <taxon>Chromadorea</taxon>
        <taxon>Rhabditida</taxon>
        <taxon>Tylenchina</taxon>
        <taxon>Panagrolaimomorpha</taxon>
        <taxon>Strongyloidoidea</taxon>
        <taxon>Strongyloididae</taxon>
        <taxon>Strongyloides</taxon>
    </lineage>
</organism>
<dbReference type="Pfam" id="PF00019">
    <property type="entry name" value="TGF_beta"/>
    <property type="match status" value="1"/>
</dbReference>
<evidence type="ECO:0000256" key="2">
    <source>
        <dbReference type="ARBA" id="ARBA00006656"/>
    </source>
</evidence>
<evidence type="ECO:0000256" key="6">
    <source>
        <dbReference type="ARBA" id="ARBA00023157"/>
    </source>
</evidence>
<keyword evidence="3" id="KW-0964">Secreted</keyword>
<dbReference type="PROSITE" id="PS51362">
    <property type="entry name" value="TGF_BETA_2"/>
    <property type="match status" value="1"/>
</dbReference>
<dbReference type="GO" id="GO:0005125">
    <property type="term" value="F:cytokine activity"/>
    <property type="evidence" value="ECO:0007669"/>
    <property type="project" value="TreeGrafter"/>
</dbReference>
<proteinExistence type="inferred from homology"/>
<dbReference type="InterPro" id="IPR017948">
    <property type="entry name" value="TGFb_CS"/>
</dbReference>
<dbReference type="FunFam" id="2.10.90.10:FF:000001">
    <property type="entry name" value="Bone morphogenetic protein 4"/>
    <property type="match status" value="1"/>
</dbReference>
<dbReference type="AlphaFoldDB" id="A0A0N5B6H5"/>
<dbReference type="InterPro" id="IPR001839">
    <property type="entry name" value="TGF-b_C"/>
</dbReference>
<reference evidence="12" key="1">
    <citation type="submission" date="2017-02" db="UniProtKB">
        <authorList>
            <consortium name="WormBaseParasite"/>
        </authorList>
    </citation>
    <scope>IDENTIFICATION</scope>
</reference>
<dbReference type="SMART" id="SM00204">
    <property type="entry name" value="TGFB"/>
    <property type="match status" value="1"/>
</dbReference>
<evidence type="ECO:0000256" key="1">
    <source>
        <dbReference type="ARBA" id="ARBA00004613"/>
    </source>
</evidence>
<keyword evidence="6" id="KW-1015">Disulfide bond</keyword>
<protein>
    <submittedName>
        <fullName evidence="12">TGF_BETA_2 domain-containing protein</fullName>
    </submittedName>
</protein>
<feature type="chain" id="PRO_5005893958" evidence="9">
    <location>
        <begin position="18"/>
        <end position="369"/>
    </location>
</feature>
<dbReference type="Proteomes" id="UP000046392">
    <property type="component" value="Unplaced"/>
</dbReference>
<sequence>MYKFLFIIISIIELDFCFRILLLNEEKKVSVPMEFDNETKNEFEKNLLASIGLNKVPTFEVDNIFNENFAKHYMEKLFKNDKYLLYDMSLFDEIVCLSPTEIFPNSKESILLFDTSKLFEKKVRLITSELRIIFDKKINELGWLTVTIKKKENEENILVDTTDITQIKNTYILNTTSILFKWLYGNDNDNVIYLDYNGKSLEEYGEYKVILLVSLLYDDDKQPTFITEDRLSINSYRLKRSLIDPKLSEKLEPFTFKTHNPFRLYPRCQLHKLFIEFKDLGWDRWVIAPRGYEASYCDGSCTFPLNNNINATNHAIITTLLHIIDPSRTEPAKCTPTKLKPMKILFIDDNSNVVIKRYQAMMAMECGCQ</sequence>
<dbReference type="InterPro" id="IPR015615">
    <property type="entry name" value="TGF-beta-rel"/>
</dbReference>
<dbReference type="InterPro" id="IPR029034">
    <property type="entry name" value="Cystine-knot_cytokine"/>
</dbReference>
<dbReference type="GO" id="GO:0008083">
    <property type="term" value="F:growth factor activity"/>
    <property type="evidence" value="ECO:0007669"/>
    <property type="project" value="UniProtKB-KW"/>
</dbReference>
<name>A0A0N5B6H5_STREA</name>
<keyword evidence="4 9" id="KW-0732">Signal</keyword>
<dbReference type="CDD" id="cd13761">
    <property type="entry name" value="TGF_beta_BMP5_like"/>
    <property type="match status" value="1"/>
</dbReference>
<dbReference type="Gene3D" id="2.10.90.10">
    <property type="entry name" value="Cystine-knot cytokines"/>
    <property type="match status" value="1"/>
</dbReference>
<dbReference type="STRING" id="174720.A0A0N5B6H5"/>
<comment type="subcellular location">
    <subcellularLocation>
        <location evidence="1">Secreted</location>
    </subcellularLocation>
</comment>
<accession>A0A0N5B6H5</accession>
<evidence type="ECO:0000256" key="4">
    <source>
        <dbReference type="ARBA" id="ARBA00022729"/>
    </source>
</evidence>
<dbReference type="SUPFAM" id="SSF57501">
    <property type="entry name" value="Cystine-knot cytokines"/>
    <property type="match status" value="1"/>
</dbReference>
<dbReference type="GO" id="GO:0005615">
    <property type="term" value="C:extracellular space"/>
    <property type="evidence" value="ECO:0007669"/>
    <property type="project" value="TreeGrafter"/>
</dbReference>
<dbReference type="WBParaSite" id="SPAL_0000166400.1">
    <property type="protein sequence ID" value="SPAL_0000166400.1"/>
    <property type="gene ID" value="SPAL_0000166400"/>
</dbReference>
<dbReference type="PANTHER" id="PTHR11848">
    <property type="entry name" value="TGF-BETA FAMILY"/>
    <property type="match status" value="1"/>
</dbReference>
<keyword evidence="11" id="KW-1185">Reference proteome</keyword>
<evidence type="ECO:0000256" key="9">
    <source>
        <dbReference type="SAM" id="SignalP"/>
    </source>
</evidence>
<evidence type="ECO:0000256" key="5">
    <source>
        <dbReference type="ARBA" id="ARBA00023030"/>
    </source>
</evidence>
<feature type="domain" description="TGF-beta family profile" evidence="10">
    <location>
        <begin position="237"/>
        <end position="369"/>
    </location>
</feature>
<feature type="signal peptide" evidence="9">
    <location>
        <begin position="1"/>
        <end position="17"/>
    </location>
</feature>
<keyword evidence="7" id="KW-0325">Glycoprotein</keyword>
<dbReference type="PANTHER" id="PTHR11848:SF310">
    <property type="entry name" value="PROTEIN 60A-RELATED"/>
    <property type="match status" value="1"/>
</dbReference>
<evidence type="ECO:0000313" key="11">
    <source>
        <dbReference type="Proteomes" id="UP000046392"/>
    </source>
</evidence>
<evidence type="ECO:0000256" key="7">
    <source>
        <dbReference type="ARBA" id="ARBA00023180"/>
    </source>
</evidence>
<evidence type="ECO:0000256" key="8">
    <source>
        <dbReference type="RuleBase" id="RU000354"/>
    </source>
</evidence>
<evidence type="ECO:0000259" key="10">
    <source>
        <dbReference type="PROSITE" id="PS51362"/>
    </source>
</evidence>